<protein>
    <submittedName>
        <fullName evidence="1">Glycosyl transferase group 1 protein</fullName>
    </submittedName>
</protein>
<dbReference type="Proteomes" id="UP000011531">
    <property type="component" value="Unassembled WGS sequence"/>
</dbReference>
<dbReference type="STRING" id="1227498.C492_15241"/>
<accession>L9X225</accession>
<dbReference type="GO" id="GO:0016740">
    <property type="term" value="F:transferase activity"/>
    <property type="evidence" value="ECO:0007669"/>
    <property type="project" value="UniProtKB-KW"/>
</dbReference>
<dbReference type="Gene3D" id="3.40.50.2000">
    <property type="entry name" value="Glycogen Phosphorylase B"/>
    <property type="match status" value="2"/>
</dbReference>
<gene>
    <name evidence="1" type="ORF">C492_15241</name>
</gene>
<sequence length="127" mass="13664">MDNPYSYMADSDVFALSSKWEGCPNVLIEAMACGTPLVATDCRSGPREILAAGEYGELVPVGDVEKLSQAISSTLAADHDTDTLAQRAERFSVSAIADEYLHVLEHGVVHESHARHSETTSTTDTHS</sequence>
<dbReference type="EMBL" id="AOIA01000127">
    <property type="protein sequence ID" value="ELY55824.1"/>
    <property type="molecule type" value="Genomic_DNA"/>
</dbReference>
<dbReference type="AlphaFoldDB" id="L9X225"/>
<organism evidence="1 2">
    <name type="scientific">Natronococcus jeotgali DSM 18795</name>
    <dbReference type="NCBI Taxonomy" id="1227498"/>
    <lineage>
        <taxon>Archaea</taxon>
        <taxon>Methanobacteriati</taxon>
        <taxon>Methanobacteriota</taxon>
        <taxon>Stenosarchaea group</taxon>
        <taxon>Halobacteria</taxon>
        <taxon>Halobacteriales</taxon>
        <taxon>Natrialbaceae</taxon>
        <taxon>Natronococcus</taxon>
    </lineage>
</organism>
<name>L9X225_9EURY</name>
<proteinExistence type="predicted"/>
<evidence type="ECO:0000313" key="2">
    <source>
        <dbReference type="Proteomes" id="UP000011531"/>
    </source>
</evidence>
<dbReference type="PATRIC" id="fig|1227498.3.peg.2982"/>
<dbReference type="Pfam" id="PF13692">
    <property type="entry name" value="Glyco_trans_1_4"/>
    <property type="match status" value="1"/>
</dbReference>
<dbReference type="SUPFAM" id="SSF53756">
    <property type="entry name" value="UDP-Glycosyltransferase/glycogen phosphorylase"/>
    <property type="match status" value="1"/>
</dbReference>
<dbReference type="PANTHER" id="PTHR12526">
    <property type="entry name" value="GLYCOSYLTRANSFERASE"/>
    <property type="match status" value="1"/>
</dbReference>
<comment type="caution">
    <text evidence="1">The sequence shown here is derived from an EMBL/GenBank/DDBJ whole genome shotgun (WGS) entry which is preliminary data.</text>
</comment>
<evidence type="ECO:0000313" key="1">
    <source>
        <dbReference type="EMBL" id="ELY55824.1"/>
    </source>
</evidence>
<keyword evidence="2" id="KW-1185">Reference proteome</keyword>
<keyword evidence="1" id="KW-0808">Transferase</keyword>
<reference evidence="1 2" key="1">
    <citation type="journal article" date="2014" name="PLoS Genet.">
        <title>Phylogenetically driven sequencing of extremely halophilic archaea reveals strategies for static and dynamic osmo-response.</title>
        <authorList>
            <person name="Becker E.A."/>
            <person name="Seitzer P.M."/>
            <person name="Tritt A."/>
            <person name="Larsen D."/>
            <person name="Krusor M."/>
            <person name="Yao A.I."/>
            <person name="Wu D."/>
            <person name="Madern D."/>
            <person name="Eisen J.A."/>
            <person name="Darling A.E."/>
            <person name="Facciotti M.T."/>
        </authorList>
    </citation>
    <scope>NUCLEOTIDE SEQUENCE [LARGE SCALE GENOMIC DNA]</scope>
    <source>
        <strain evidence="1 2">DSM 18795</strain>
    </source>
</reference>